<reference evidence="1" key="1">
    <citation type="submission" date="2020-04" db="EMBL/GenBank/DDBJ databases">
        <authorList>
            <person name="Alioto T."/>
            <person name="Alioto T."/>
            <person name="Gomez Garrido J."/>
        </authorList>
    </citation>
    <scope>NUCLEOTIDE SEQUENCE</scope>
    <source>
        <strain evidence="1">A484AB</strain>
    </source>
</reference>
<dbReference type="Proteomes" id="UP001152795">
    <property type="component" value="Unassembled WGS sequence"/>
</dbReference>
<sequence length="507" mass="57215">MASSLISGSPIKGLPVREDDGGKRALHTKVAKDRYRCISNFYFDLKAFVKFPADHNKYNGFIVVVHRIDGVSMECFLTIDEMENVKKFKGAINRSFSSKGGIMAHGINDNQLSSYIMGKMQEFALRGGKEMDGSLVIGRQPNFRSVNARGEFLDDDDPTGLAQKVDDPDTAVYILNDRLQINKDGVVPESHWRYRYMVPFLRNMPSAIADKKVKNFLQCHEVHVDLPLRFFDWELFISKAKTFFNVNFLPFAMFLSGGLATFHYNKIISCIGACPVPTAIGHPSSGKSTALKIICELAGMHMISQSSGEFVVSGLVNTTIPLCWDDPALPSMVSQPLVAVFNGLGSQTQQRGCEKPLTSFLLTVNFKLDSDMRSFERTTPIFFQRLKTEEGEQVKDYLDRKAELFSLASTRSLPVIIALSERLNKRILAQHIQFFRDRLHGLPPCLGDIYSVYRLILFEIIELVDNPNVIDCQMVDEFLKENFLPYVRSLYDVLTETELADRFTASC</sequence>
<dbReference type="AlphaFoldDB" id="A0A7D9HNE5"/>
<dbReference type="EMBL" id="CACRXK020000940">
    <property type="protein sequence ID" value="CAB3985928.1"/>
    <property type="molecule type" value="Genomic_DNA"/>
</dbReference>
<keyword evidence="2" id="KW-1185">Reference proteome</keyword>
<proteinExistence type="predicted"/>
<accession>A0A7D9HNE5</accession>
<protein>
    <submittedName>
        <fullName evidence="1">Uncharacterized protein</fullName>
    </submittedName>
</protein>
<comment type="caution">
    <text evidence="1">The sequence shown here is derived from an EMBL/GenBank/DDBJ whole genome shotgun (WGS) entry which is preliminary data.</text>
</comment>
<evidence type="ECO:0000313" key="2">
    <source>
        <dbReference type="Proteomes" id="UP001152795"/>
    </source>
</evidence>
<dbReference type="OrthoDB" id="5988509at2759"/>
<name>A0A7D9HNE5_PARCT</name>
<evidence type="ECO:0000313" key="1">
    <source>
        <dbReference type="EMBL" id="CAB3985928.1"/>
    </source>
</evidence>
<organism evidence="1 2">
    <name type="scientific">Paramuricea clavata</name>
    <name type="common">Red gorgonian</name>
    <name type="synonym">Violescent sea-whip</name>
    <dbReference type="NCBI Taxonomy" id="317549"/>
    <lineage>
        <taxon>Eukaryota</taxon>
        <taxon>Metazoa</taxon>
        <taxon>Cnidaria</taxon>
        <taxon>Anthozoa</taxon>
        <taxon>Octocorallia</taxon>
        <taxon>Malacalcyonacea</taxon>
        <taxon>Plexauridae</taxon>
        <taxon>Paramuricea</taxon>
    </lineage>
</organism>
<gene>
    <name evidence="1" type="ORF">PACLA_8A005299</name>
</gene>